<dbReference type="InterPro" id="IPR020846">
    <property type="entry name" value="MFS_dom"/>
</dbReference>
<comment type="caution">
    <text evidence="9">The sequence shown here is derived from an EMBL/GenBank/DDBJ whole genome shotgun (WGS) entry which is preliminary data.</text>
</comment>
<feature type="transmembrane region" description="Helical" evidence="7">
    <location>
        <begin position="374"/>
        <end position="398"/>
    </location>
</feature>
<feature type="transmembrane region" description="Helical" evidence="7">
    <location>
        <begin position="101"/>
        <end position="124"/>
    </location>
</feature>
<evidence type="ECO:0000256" key="1">
    <source>
        <dbReference type="ARBA" id="ARBA00004651"/>
    </source>
</evidence>
<feature type="transmembrane region" description="Helical" evidence="7">
    <location>
        <begin position="222"/>
        <end position="244"/>
    </location>
</feature>
<dbReference type="Proteomes" id="UP000265419">
    <property type="component" value="Unassembled WGS sequence"/>
</dbReference>
<dbReference type="PANTHER" id="PTHR23517">
    <property type="entry name" value="RESISTANCE PROTEIN MDTM, PUTATIVE-RELATED-RELATED"/>
    <property type="match status" value="1"/>
</dbReference>
<proteinExistence type="predicted"/>
<evidence type="ECO:0000256" key="4">
    <source>
        <dbReference type="ARBA" id="ARBA00022692"/>
    </source>
</evidence>
<dbReference type="RefSeq" id="WP_119424137.1">
    <property type="nucleotide sequence ID" value="NZ_QQXK01000008.1"/>
</dbReference>
<feature type="transmembrane region" description="Helical" evidence="7">
    <location>
        <begin position="290"/>
        <end position="309"/>
    </location>
</feature>
<evidence type="ECO:0000256" key="2">
    <source>
        <dbReference type="ARBA" id="ARBA00022448"/>
    </source>
</evidence>
<feature type="transmembrane region" description="Helical" evidence="7">
    <location>
        <begin position="46"/>
        <end position="64"/>
    </location>
</feature>
<evidence type="ECO:0000256" key="5">
    <source>
        <dbReference type="ARBA" id="ARBA00022989"/>
    </source>
</evidence>
<dbReference type="InterPro" id="IPR005829">
    <property type="entry name" value="Sugar_transporter_CS"/>
</dbReference>
<keyword evidence="5 7" id="KW-1133">Transmembrane helix</keyword>
<gene>
    <name evidence="9" type="ORF">DWB68_05475</name>
</gene>
<reference evidence="9 10" key="1">
    <citation type="submission" date="2018-07" db="EMBL/GenBank/DDBJ databases">
        <title>Arthrobacter sp. nov., isolated from raw cow's milk with high bacterial count.</title>
        <authorList>
            <person name="Hahne J."/>
            <person name="Isele D."/>
            <person name="Lipski A."/>
        </authorList>
    </citation>
    <scope>NUCLEOTIDE SEQUENCE [LARGE SCALE GENOMIC DNA]</scope>
    <source>
        <strain evidence="9 10">JZ R-35</strain>
    </source>
</reference>
<dbReference type="GO" id="GO:0022857">
    <property type="term" value="F:transmembrane transporter activity"/>
    <property type="evidence" value="ECO:0007669"/>
    <property type="project" value="InterPro"/>
</dbReference>
<feature type="transmembrane region" description="Helical" evidence="7">
    <location>
        <begin position="76"/>
        <end position="95"/>
    </location>
</feature>
<dbReference type="EMBL" id="QQXK01000008">
    <property type="protein sequence ID" value="RII42786.1"/>
    <property type="molecule type" value="Genomic_DNA"/>
</dbReference>
<dbReference type="SUPFAM" id="SSF103473">
    <property type="entry name" value="MFS general substrate transporter"/>
    <property type="match status" value="1"/>
</dbReference>
<keyword evidence="10" id="KW-1185">Reference proteome</keyword>
<feature type="transmembrane region" description="Helical" evidence="7">
    <location>
        <begin position="12"/>
        <end position="34"/>
    </location>
</feature>
<accession>A0A399JJZ3</accession>
<evidence type="ECO:0000256" key="7">
    <source>
        <dbReference type="SAM" id="Phobius"/>
    </source>
</evidence>
<feature type="transmembrane region" description="Helical" evidence="7">
    <location>
        <begin position="315"/>
        <end position="335"/>
    </location>
</feature>
<feature type="transmembrane region" description="Helical" evidence="7">
    <location>
        <begin position="172"/>
        <end position="190"/>
    </location>
</feature>
<dbReference type="InterPro" id="IPR050171">
    <property type="entry name" value="MFS_Transporters"/>
</dbReference>
<keyword evidence="3" id="KW-1003">Cell membrane</keyword>
<feature type="transmembrane region" description="Helical" evidence="7">
    <location>
        <begin position="145"/>
        <end position="166"/>
    </location>
</feature>
<dbReference type="InterPro" id="IPR011701">
    <property type="entry name" value="MFS"/>
</dbReference>
<dbReference type="Pfam" id="PF07690">
    <property type="entry name" value="MFS_1"/>
    <property type="match status" value="1"/>
</dbReference>
<evidence type="ECO:0000313" key="9">
    <source>
        <dbReference type="EMBL" id="RII42786.1"/>
    </source>
</evidence>
<sequence length="409" mass="41663">MSSSPSLLTRPWFRVAAGLFAVAWGGNQFTPLLVMYRQLDHMDPTTVYMLLGVYVLGIIPGLLLGGPASDRFGRRALMLPAPFIAGLGSLLLAIGPHSVGLLAAGRLLTGLALGLAMAVGSSWIKELSGAPFDAKATPLAGARRGSVSLTVGFALGAAVAAGLAQWGPAATATPYIVNIALCVLCGLWQLPSPETAGPGHGHAVPTGLLDALTVPAAGERRFLLVVVPMAAWIFGTNAVAYAILPNLLMGKVEGAPIGFSGLMTLVALGCGFVTQQFAGRVQKEGSSRGLVVAMAVAAVGMGLAALTAVTTSVAMGLVAAAVLGVSYGFLILGGLREVQAIARPEDLAGLTGVFYSIGYLGFFIPMALSMLSAWIPYPVLLVSGLGVALIALAIIAAGGRLDPRARLKA</sequence>
<organism evidence="9 10">
    <name type="scientific">Galactobacter valiniphilus</name>
    <dbReference type="NCBI Taxonomy" id="2676122"/>
    <lineage>
        <taxon>Bacteria</taxon>
        <taxon>Bacillati</taxon>
        <taxon>Actinomycetota</taxon>
        <taxon>Actinomycetes</taxon>
        <taxon>Micrococcales</taxon>
        <taxon>Micrococcaceae</taxon>
        <taxon>Galactobacter</taxon>
    </lineage>
</organism>
<evidence type="ECO:0000259" key="8">
    <source>
        <dbReference type="PROSITE" id="PS50850"/>
    </source>
</evidence>
<feature type="transmembrane region" description="Helical" evidence="7">
    <location>
        <begin position="256"/>
        <end position="278"/>
    </location>
</feature>
<dbReference type="InterPro" id="IPR036259">
    <property type="entry name" value="MFS_trans_sf"/>
</dbReference>
<dbReference type="PROSITE" id="PS00216">
    <property type="entry name" value="SUGAR_TRANSPORT_1"/>
    <property type="match status" value="1"/>
</dbReference>
<dbReference type="AlphaFoldDB" id="A0A399JJZ3"/>
<feature type="domain" description="Major facilitator superfamily (MFS) profile" evidence="8">
    <location>
        <begin position="1"/>
        <end position="409"/>
    </location>
</feature>
<keyword evidence="6 7" id="KW-0472">Membrane</keyword>
<protein>
    <submittedName>
        <fullName evidence="9">MFS transporter</fullName>
    </submittedName>
</protein>
<keyword evidence="4 7" id="KW-0812">Transmembrane</keyword>
<keyword evidence="2" id="KW-0813">Transport</keyword>
<dbReference type="Gene3D" id="1.20.1250.20">
    <property type="entry name" value="MFS general substrate transporter like domains"/>
    <property type="match status" value="1"/>
</dbReference>
<comment type="subcellular location">
    <subcellularLocation>
        <location evidence="1">Cell membrane</location>
        <topology evidence="1">Multi-pass membrane protein</topology>
    </subcellularLocation>
</comment>
<evidence type="ECO:0000256" key="6">
    <source>
        <dbReference type="ARBA" id="ARBA00023136"/>
    </source>
</evidence>
<evidence type="ECO:0000256" key="3">
    <source>
        <dbReference type="ARBA" id="ARBA00022475"/>
    </source>
</evidence>
<dbReference type="GO" id="GO:0005886">
    <property type="term" value="C:plasma membrane"/>
    <property type="evidence" value="ECO:0007669"/>
    <property type="project" value="UniProtKB-SubCell"/>
</dbReference>
<evidence type="ECO:0000313" key="10">
    <source>
        <dbReference type="Proteomes" id="UP000265419"/>
    </source>
</evidence>
<dbReference type="PROSITE" id="PS50850">
    <property type="entry name" value="MFS"/>
    <property type="match status" value="1"/>
</dbReference>
<name>A0A399JJZ3_9MICC</name>
<feature type="transmembrane region" description="Helical" evidence="7">
    <location>
        <begin position="347"/>
        <end position="368"/>
    </location>
</feature>